<evidence type="ECO:0000256" key="1">
    <source>
        <dbReference type="SAM" id="MobiDB-lite"/>
    </source>
</evidence>
<evidence type="ECO:0008006" key="4">
    <source>
        <dbReference type="Google" id="ProtNLM"/>
    </source>
</evidence>
<evidence type="ECO:0000313" key="2">
    <source>
        <dbReference type="EMBL" id="RDL32574.1"/>
    </source>
</evidence>
<dbReference type="Gene3D" id="3.40.50.300">
    <property type="entry name" value="P-loop containing nucleotide triphosphate hydrolases"/>
    <property type="match status" value="1"/>
</dbReference>
<feature type="compositionally biased region" description="Polar residues" evidence="1">
    <location>
        <begin position="572"/>
        <end position="588"/>
    </location>
</feature>
<feature type="region of interest" description="Disordered" evidence="1">
    <location>
        <begin position="1045"/>
        <end position="1160"/>
    </location>
</feature>
<dbReference type="AlphaFoldDB" id="A0A370TDQ1"/>
<feature type="compositionally biased region" description="Polar residues" evidence="1">
    <location>
        <begin position="1074"/>
        <end position="1086"/>
    </location>
</feature>
<sequence length="1247" mass="138719">MVKSTVSIEPDESEPNQFLIKPSGFRPNSLFVGRQKELSDMHKMLFDKKRRSEGTSAILIQCLPGGGKSHLARQYVYDHKDDYPGGIFWLRAKSKTELAAGFWDIARKAVLKDTANKEDIISPEDPQQFIKIVKKWLNRRHDWLMVLDGIHFDDSEALRKFIPDSTNTSLIYTSTEKSVSRSHHFMNPQIIRLPLLSAREAQQLLLLELDKREPFSKDDLKHSMELVQAMGLLPVVIHAVAQRLKLTDEPLSKFARRYASEPRLSGLGAYKAVVDQLEKLDAREALNLIHILCFYSQHIPVEMISLGLKALDVPVKASDPLTGRSLNNTFRYLNMFALMDRNEPERSIHSSQSSRSSRDMLADNVDVIRLHGVVQGFFMDTLNADESLPLWLDRAVKVFCFSYNNANIRITRKTHAGLVEDYRLYEIHGHRLQQHLMKYQKRYPMLTETHRNLDQCLQAIQVEIDRRTPESSQTIAGGKPDAFQTSIFDRTSSSSDTGPETPKLYDKYPPGMSPWGFDADQAQLESPSSLTHDMEYTKMKQDADAHAHAHRGLLHVPPSEDDGYDSDREGSTAMTLQPSQRTIHQETPLSPDGPWVVVQPRRSKKSERLDLHRTVKRMEKDRYRDRAGSFRSLNAIDPRVSHDHAHGYLQKTLPRDRSRGRISGQSSAEVALTHITHTSPPPPREGGAIRDQSLSVRRPYMLAGTASYASAVAGPTSIIGIPSPIRNATEPPGSSSESICGSAVASLQKFPVEVVSQAATPRQSYTPMPPYPPSPGLSYQNSYHLSDGALSELVGHSALEHGNYFQQNNQEAAQLSGDAYPSKIYPRMTGPIPVESYTVLSTSPLKRGLPHDYPAWHSQGYSESAPSTTQVPDHGRDSHFAALSPPNPRPTTYYPGRPELSFSSAPNQHDGGYTSQPMSRDPSGQTTHSDHSHHSGGAPSERRRGSRRPSVAETEPLPQLPVFSPRSRPTSYEVYERMTAHDLRDGSRRAEQERAPGYPVRKTPRLRYAGAATDEGMEGWNGGNEKYASPSSVNSSHLFANLTGTNSLPPPRRHFNPTVPPFTPSLALALPKAPSSTRAHSASTSPHHSKYPFAIPQPGAPHSYSAPQSNIASAYPSQHSSAIQSGHPSPKALQSYNLNSSNQHHTSNLPHPSPSQSHPFALSRSFTNLEEFDPITPLQGYAAPEMGRTGSGGVMVGNGKVIEFGDFPEKVDTREARLRVERSWDERERSGQGRSGVVGLGIREVRR</sequence>
<dbReference type="PANTHER" id="PTHR48187:SF2">
    <property type="entry name" value="LD21810P"/>
    <property type="match status" value="1"/>
</dbReference>
<organism evidence="2 3">
    <name type="scientific">Venustampulla echinocandica</name>
    <dbReference type="NCBI Taxonomy" id="2656787"/>
    <lineage>
        <taxon>Eukaryota</taxon>
        <taxon>Fungi</taxon>
        <taxon>Dikarya</taxon>
        <taxon>Ascomycota</taxon>
        <taxon>Pezizomycotina</taxon>
        <taxon>Leotiomycetes</taxon>
        <taxon>Helotiales</taxon>
        <taxon>Pleuroascaceae</taxon>
        <taxon>Venustampulla</taxon>
    </lineage>
</organism>
<evidence type="ECO:0000313" key="3">
    <source>
        <dbReference type="Proteomes" id="UP000254866"/>
    </source>
</evidence>
<keyword evidence="3" id="KW-1185">Reference proteome</keyword>
<name>A0A370TDQ1_9HELO</name>
<dbReference type="RefSeq" id="XP_031866296.1">
    <property type="nucleotide sequence ID" value="XM_032017653.1"/>
</dbReference>
<dbReference type="Proteomes" id="UP000254866">
    <property type="component" value="Unassembled WGS sequence"/>
</dbReference>
<dbReference type="PANTHER" id="PTHR48187">
    <property type="entry name" value="LD21810P"/>
    <property type="match status" value="1"/>
</dbReference>
<dbReference type="OrthoDB" id="5086500at2759"/>
<feature type="region of interest" description="Disordered" evidence="1">
    <location>
        <begin position="644"/>
        <end position="666"/>
    </location>
</feature>
<proteinExistence type="predicted"/>
<feature type="region of interest" description="Disordered" evidence="1">
    <location>
        <begin position="554"/>
        <end position="607"/>
    </location>
</feature>
<feature type="compositionally biased region" description="Polar residues" evidence="1">
    <location>
        <begin position="1105"/>
        <end position="1160"/>
    </location>
</feature>
<feature type="region of interest" description="Disordered" evidence="1">
    <location>
        <begin position="1223"/>
        <end position="1247"/>
    </location>
</feature>
<dbReference type="SUPFAM" id="SSF52540">
    <property type="entry name" value="P-loop containing nucleoside triphosphate hydrolases"/>
    <property type="match status" value="1"/>
</dbReference>
<accession>A0A370TDQ1</accession>
<feature type="region of interest" description="Disordered" evidence="1">
    <location>
        <begin position="856"/>
        <end position="970"/>
    </location>
</feature>
<dbReference type="STRING" id="2656787.A0A370TDQ1"/>
<feature type="compositionally biased region" description="Polar residues" evidence="1">
    <location>
        <begin position="859"/>
        <end position="871"/>
    </location>
</feature>
<gene>
    <name evidence="2" type="ORF">BP5553_09030</name>
</gene>
<feature type="compositionally biased region" description="Basic and acidic residues" evidence="1">
    <location>
        <begin position="979"/>
        <end position="994"/>
    </location>
</feature>
<dbReference type="InterPro" id="IPR027417">
    <property type="entry name" value="P-loop_NTPase"/>
</dbReference>
<dbReference type="GeneID" id="43601879"/>
<protein>
    <recommendedName>
        <fullName evidence="4">NB-ARC domain-containing protein</fullName>
    </recommendedName>
</protein>
<feature type="compositionally biased region" description="Polar residues" evidence="1">
    <location>
        <begin position="901"/>
        <end position="918"/>
    </location>
</feature>
<dbReference type="EMBL" id="NPIC01000010">
    <property type="protein sequence ID" value="RDL32574.1"/>
    <property type="molecule type" value="Genomic_DNA"/>
</dbReference>
<feature type="region of interest" description="Disordered" evidence="1">
    <location>
        <begin position="979"/>
        <end position="998"/>
    </location>
</feature>
<comment type="caution">
    <text evidence="2">The sequence shown here is derived from an EMBL/GenBank/DDBJ whole genome shotgun (WGS) entry which is preliminary data.</text>
</comment>
<reference evidence="2 3" key="1">
    <citation type="journal article" date="2018" name="IMA Fungus">
        <title>IMA Genome-F 9: Draft genome sequence of Annulohypoxylon stygium, Aspergillus mulundensis, Berkeleyomyces basicola (syn. Thielaviopsis basicola), Ceratocystis smalleyi, two Cercospora beticola strains, Coleophoma cylindrospora, Fusarium fracticaudum, Phialophora cf. hyalina, and Morchella septimelata.</title>
        <authorList>
            <person name="Wingfield B.D."/>
            <person name="Bills G.F."/>
            <person name="Dong Y."/>
            <person name="Huang W."/>
            <person name="Nel W.J."/>
            <person name="Swalarsk-Parry B.S."/>
            <person name="Vaghefi N."/>
            <person name="Wilken P.M."/>
            <person name="An Z."/>
            <person name="de Beer Z.W."/>
            <person name="De Vos L."/>
            <person name="Chen L."/>
            <person name="Duong T.A."/>
            <person name="Gao Y."/>
            <person name="Hammerbacher A."/>
            <person name="Kikkert J.R."/>
            <person name="Li Y."/>
            <person name="Li H."/>
            <person name="Li K."/>
            <person name="Li Q."/>
            <person name="Liu X."/>
            <person name="Ma X."/>
            <person name="Naidoo K."/>
            <person name="Pethybridge S.J."/>
            <person name="Sun J."/>
            <person name="Steenkamp E.T."/>
            <person name="van der Nest M.A."/>
            <person name="van Wyk S."/>
            <person name="Wingfield M.J."/>
            <person name="Xiong C."/>
            <person name="Yue Q."/>
            <person name="Zhang X."/>
        </authorList>
    </citation>
    <scope>NUCLEOTIDE SEQUENCE [LARGE SCALE GENOMIC DNA]</scope>
    <source>
        <strain evidence="2 3">BP 5553</strain>
    </source>
</reference>